<accession>A0ABM1T822</accession>
<dbReference type="Proteomes" id="UP000694941">
    <property type="component" value="Unplaced"/>
</dbReference>
<sequence>MTAVEDRSISLPCNVSFPAGDYAISLVLWFRGDSGVPIYSLDARNGSIYKAFHFTDDILGTRAYFDLTSRPPLLKIAPVKKKDEGEYECRVDYRRARTEKWRAHVRVIVPPKNAVIKDAQGKRVEGIIGPFNDGDMLALSCEAEGDPIPNVTWWRDSTLLDGDYSVTPGGIVRNELLIKRLHRDHLMSVLTCQASNTNLSVPVFRSVTLDINLKPLEVRISTVNRPLLAGQQVELVCQSSGSRPPARILWWKGSEKMSNISYTRNDNVTISKLTFTPTIQDHEIYLSCKADNPVFSNSALEDGWIITVYHLPMLRLSLGANIQHDSIREGSDVYFDCNIQANPWVSEVGWRFEGKTLFSDTKTGIIISNQTLVLQKVTRERRGRYQCVAANVVGEAESEEIILRVHYAPVCKSGQKTVFGVDRLESVNIRCETLADPSDLTFYWSLNNTFERIELHSFITNGTVSKITYRPRTRYGYGVLNCWARNEIGIQKEPCHFSIIPAGRPEPVKKCEVLNNTMTTIEIECEAGYNGGLKQDFHLDVFNYPLETLEANLTNNNTPSFTVNNLPPGTTFIFAIYSLNSKGKSHSVALTASTLPTPEKRTAKIERPGISPVLGILIGIVGALVLLAILTVAIMRYKHHEENKGPGEQDIVNKHHTPFQKDIDEGLDSDTREPDVIPALAVDSQEKNGGIETGSDSCQSAHNGKGRPRDFTVLQSKSFGTTSVSVPEDTQGMSYSEVSGTASQVSDAVKPTNSPIDFGFYNKARSLVFQPDQEDECNITVETPLMEPMSYMPERHGVNSVINQRNKVSTSV</sequence>
<evidence type="ECO:0000256" key="2">
    <source>
        <dbReference type="ARBA" id="ARBA00022737"/>
    </source>
</evidence>
<dbReference type="CDD" id="cd00063">
    <property type="entry name" value="FN3"/>
    <property type="match status" value="1"/>
</dbReference>
<name>A0ABM1T822_LIMPO</name>
<evidence type="ECO:0000256" key="4">
    <source>
        <dbReference type="ARBA" id="ARBA00023157"/>
    </source>
</evidence>
<protein>
    <submittedName>
        <fullName evidence="10">Synaptogenesis protein syg-2-like</fullName>
    </submittedName>
</protein>
<dbReference type="InterPro" id="IPR003599">
    <property type="entry name" value="Ig_sub"/>
</dbReference>
<dbReference type="SMART" id="SM00408">
    <property type="entry name" value="IGc2"/>
    <property type="match status" value="4"/>
</dbReference>
<keyword evidence="9" id="KW-1185">Reference proteome</keyword>
<keyword evidence="4" id="KW-1015">Disulfide bond</keyword>
<dbReference type="InterPro" id="IPR013783">
    <property type="entry name" value="Ig-like_fold"/>
</dbReference>
<feature type="domain" description="Ig-like" evidence="7">
    <location>
        <begin position="111"/>
        <end position="208"/>
    </location>
</feature>
<comment type="subcellular location">
    <subcellularLocation>
        <location evidence="1">Membrane</location>
        <topology evidence="1">Single-pass membrane protein</topology>
    </subcellularLocation>
</comment>
<dbReference type="Gene3D" id="2.60.40.10">
    <property type="entry name" value="Immunoglobulins"/>
    <property type="match status" value="5"/>
</dbReference>
<evidence type="ECO:0000256" key="5">
    <source>
        <dbReference type="SAM" id="MobiDB-lite"/>
    </source>
</evidence>
<dbReference type="InterPro" id="IPR036116">
    <property type="entry name" value="FN3_sf"/>
</dbReference>
<dbReference type="InterPro" id="IPR007110">
    <property type="entry name" value="Ig-like_dom"/>
</dbReference>
<dbReference type="SUPFAM" id="SSF48726">
    <property type="entry name" value="Immunoglobulin"/>
    <property type="match status" value="5"/>
</dbReference>
<dbReference type="InterPro" id="IPR003961">
    <property type="entry name" value="FN3_dom"/>
</dbReference>
<dbReference type="Pfam" id="PF07679">
    <property type="entry name" value="I-set"/>
    <property type="match status" value="1"/>
</dbReference>
<feature type="region of interest" description="Disordered" evidence="5">
    <location>
        <begin position="684"/>
        <end position="707"/>
    </location>
</feature>
<dbReference type="InterPro" id="IPR036179">
    <property type="entry name" value="Ig-like_dom_sf"/>
</dbReference>
<feature type="transmembrane region" description="Helical" evidence="6">
    <location>
        <begin position="613"/>
        <end position="634"/>
    </location>
</feature>
<evidence type="ECO:0000259" key="8">
    <source>
        <dbReference type="PROSITE" id="PS50853"/>
    </source>
</evidence>
<reference evidence="10" key="1">
    <citation type="submission" date="2025-08" db="UniProtKB">
        <authorList>
            <consortium name="RefSeq"/>
        </authorList>
    </citation>
    <scope>IDENTIFICATION</scope>
    <source>
        <tissue evidence="10">Muscle</tissue>
    </source>
</reference>
<feature type="domain" description="Ig-like" evidence="7">
    <location>
        <begin position="1"/>
        <end position="91"/>
    </location>
</feature>
<dbReference type="InterPro" id="IPR013162">
    <property type="entry name" value="CD80_C2-set"/>
</dbReference>
<dbReference type="PANTHER" id="PTHR23278">
    <property type="entry name" value="SIDESTEP PROTEIN"/>
    <property type="match status" value="1"/>
</dbReference>
<gene>
    <name evidence="10" type="primary">LOC106468019</name>
</gene>
<dbReference type="SUPFAM" id="SSF49265">
    <property type="entry name" value="Fibronectin type III"/>
    <property type="match status" value="1"/>
</dbReference>
<feature type="domain" description="Ig-like" evidence="7">
    <location>
        <begin position="312"/>
        <end position="404"/>
    </location>
</feature>
<organism evidence="9 10">
    <name type="scientific">Limulus polyphemus</name>
    <name type="common">Atlantic horseshoe crab</name>
    <dbReference type="NCBI Taxonomy" id="6850"/>
    <lineage>
        <taxon>Eukaryota</taxon>
        <taxon>Metazoa</taxon>
        <taxon>Ecdysozoa</taxon>
        <taxon>Arthropoda</taxon>
        <taxon>Chelicerata</taxon>
        <taxon>Merostomata</taxon>
        <taxon>Xiphosura</taxon>
        <taxon>Limulidae</taxon>
        <taxon>Limulus</taxon>
    </lineage>
</organism>
<evidence type="ECO:0000313" key="9">
    <source>
        <dbReference type="Proteomes" id="UP000694941"/>
    </source>
</evidence>
<dbReference type="SMART" id="SM00409">
    <property type="entry name" value="IG"/>
    <property type="match status" value="4"/>
</dbReference>
<dbReference type="PANTHER" id="PTHR23278:SF19">
    <property type="entry name" value="OBSCURIN"/>
    <property type="match status" value="1"/>
</dbReference>
<keyword evidence="3 6" id="KW-0472">Membrane</keyword>
<proteinExistence type="predicted"/>
<dbReference type="Pfam" id="PF08205">
    <property type="entry name" value="C2-set_2"/>
    <property type="match status" value="1"/>
</dbReference>
<feature type="domain" description="Fibronectin type-III" evidence="8">
    <location>
        <begin position="504"/>
        <end position="600"/>
    </location>
</feature>
<dbReference type="RefSeq" id="XP_022252028.1">
    <property type="nucleotide sequence ID" value="XM_022396320.1"/>
</dbReference>
<dbReference type="InterPro" id="IPR013098">
    <property type="entry name" value="Ig_I-set"/>
</dbReference>
<keyword evidence="2" id="KW-0677">Repeat</keyword>
<dbReference type="PROSITE" id="PS50835">
    <property type="entry name" value="IG_LIKE"/>
    <property type="match status" value="4"/>
</dbReference>
<evidence type="ECO:0000313" key="10">
    <source>
        <dbReference type="RefSeq" id="XP_022252028.1"/>
    </source>
</evidence>
<evidence type="ECO:0000256" key="3">
    <source>
        <dbReference type="ARBA" id="ARBA00023136"/>
    </source>
</evidence>
<dbReference type="CDD" id="cd00096">
    <property type="entry name" value="Ig"/>
    <property type="match status" value="1"/>
</dbReference>
<keyword evidence="6" id="KW-1133">Transmembrane helix</keyword>
<evidence type="ECO:0000256" key="6">
    <source>
        <dbReference type="SAM" id="Phobius"/>
    </source>
</evidence>
<feature type="domain" description="Ig-like" evidence="7">
    <location>
        <begin position="215"/>
        <end position="307"/>
    </location>
</feature>
<dbReference type="GeneID" id="106468019"/>
<evidence type="ECO:0000256" key="1">
    <source>
        <dbReference type="ARBA" id="ARBA00004167"/>
    </source>
</evidence>
<dbReference type="InterPro" id="IPR003598">
    <property type="entry name" value="Ig_sub2"/>
</dbReference>
<keyword evidence="6" id="KW-0812">Transmembrane</keyword>
<dbReference type="PROSITE" id="PS50853">
    <property type="entry name" value="FN3"/>
    <property type="match status" value="1"/>
</dbReference>
<evidence type="ECO:0000259" key="7">
    <source>
        <dbReference type="PROSITE" id="PS50835"/>
    </source>
</evidence>